<accession>A0A1V9X6Q3</accession>
<organism evidence="1 2">
    <name type="scientific">Tropilaelaps mercedesae</name>
    <dbReference type="NCBI Taxonomy" id="418985"/>
    <lineage>
        <taxon>Eukaryota</taxon>
        <taxon>Metazoa</taxon>
        <taxon>Ecdysozoa</taxon>
        <taxon>Arthropoda</taxon>
        <taxon>Chelicerata</taxon>
        <taxon>Arachnida</taxon>
        <taxon>Acari</taxon>
        <taxon>Parasitiformes</taxon>
        <taxon>Mesostigmata</taxon>
        <taxon>Gamasina</taxon>
        <taxon>Dermanyssoidea</taxon>
        <taxon>Laelapidae</taxon>
        <taxon>Tropilaelaps</taxon>
    </lineage>
</organism>
<dbReference type="InParanoid" id="A0A1V9X6Q3"/>
<dbReference type="Proteomes" id="UP000192247">
    <property type="component" value="Unassembled WGS sequence"/>
</dbReference>
<sequence length="134" mass="14550">MTTDGALAGGQKRLSHEGAPANFSLSRWTGVHVLLPSARQALGVFLYEPPTGHTASRRTPLFLSRLDQPRDVTGSADCSVLTTRSLRRDRRHHHHRGSGAIRVSRDFVCSSPCPLTRSSLTAVDVPTVQLRGVS</sequence>
<dbReference type="EMBL" id="MNPL01022321">
    <property type="protein sequence ID" value="OQR69053.1"/>
    <property type="molecule type" value="Genomic_DNA"/>
</dbReference>
<protein>
    <submittedName>
        <fullName evidence="1">Uncharacterized protein</fullName>
    </submittedName>
</protein>
<evidence type="ECO:0000313" key="2">
    <source>
        <dbReference type="Proteomes" id="UP000192247"/>
    </source>
</evidence>
<comment type="caution">
    <text evidence="1">The sequence shown here is derived from an EMBL/GenBank/DDBJ whole genome shotgun (WGS) entry which is preliminary data.</text>
</comment>
<dbReference type="AlphaFoldDB" id="A0A1V9X6Q3"/>
<evidence type="ECO:0000313" key="1">
    <source>
        <dbReference type="EMBL" id="OQR69053.1"/>
    </source>
</evidence>
<name>A0A1V9X6Q3_9ACAR</name>
<reference evidence="1 2" key="1">
    <citation type="journal article" date="2017" name="Gigascience">
        <title>Draft genome of the honey bee ectoparasitic mite, Tropilaelaps mercedesae, is shaped by the parasitic life history.</title>
        <authorList>
            <person name="Dong X."/>
            <person name="Armstrong S.D."/>
            <person name="Xia D."/>
            <person name="Makepeace B.L."/>
            <person name="Darby A.C."/>
            <person name="Kadowaki T."/>
        </authorList>
    </citation>
    <scope>NUCLEOTIDE SEQUENCE [LARGE SCALE GENOMIC DNA]</scope>
    <source>
        <strain evidence="1">Wuxi-XJTLU</strain>
    </source>
</reference>
<gene>
    <name evidence="1" type="ORF">BIW11_04447</name>
</gene>
<proteinExistence type="predicted"/>
<keyword evidence="2" id="KW-1185">Reference proteome</keyword>